<dbReference type="PANTHER" id="PTHR38434:SF1">
    <property type="entry name" value="BLL2549 PROTEIN"/>
    <property type="match status" value="1"/>
</dbReference>
<feature type="transmembrane region" description="Helical" evidence="3">
    <location>
        <begin position="316"/>
        <end position="335"/>
    </location>
</feature>
<evidence type="ECO:0000313" key="4">
    <source>
        <dbReference type="EMBL" id="CCQ91115.1"/>
    </source>
</evidence>
<reference evidence="4 5" key="1">
    <citation type="journal article" date="2013" name="Front. Microbiol.">
        <title>The genome of Nitrospina gracilis illuminates the metabolism and evolution of the major marine nitrite oxidizer.</title>
        <authorList>
            <person name="Luecker S."/>
            <person name="Nowka B."/>
            <person name="Rattei T."/>
            <person name="Spieck E."/>
            <person name="and Daims H."/>
        </authorList>
    </citation>
    <scope>NUCLEOTIDE SEQUENCE [LARGE SCALE GENOMIC DNA]</scope>
    <source>
        <strain evidence="4 5">3/211</strain>
    </source>
</reference>
<evidence type="ECO:0000256" key="1">
    <source>
        <dbReference type="SAM" id="Coils"/>
    </source>
</evidence>
<feature type="coiled-coil region" evidence="1">
    <location>
        <begin position="6"/>
        <end position="33"/>
    </location>
</feature>
<dbReference type="Proteomes" id="UP000011704">
    <property type="component" value="Unassembled WGS sequence"/>
</dbReference>
<gene>
    <name evidence="4" type="ORF">NITGR_580023</name>
</gene>
<feature type="transmembrane region" description="Helical" evidence="3">
    <location>
        <begin position="235"/>
        <end position="256"/>
    </location>
</feature>
<feature type="region of interest" description="Disordered" evidence="2">
    <location>
        <begin position="37"/>
        <end position="70"/>
    </location>
</feature>
<feature type="compositionally biased region" description="Pro residues" evidence="2">
    <location>
        <begin position="54"/>
        <end position="65"/>
    </location>
</feature>
<keyword evidence="5" id="KW-1185">Reference proteome</keyword>
<feature type="transmembrane region" description="Helical" evidence="3">
    <location>
        <begin position="370"/>
        <end position="387"/>
    </location>
</feature>
<feature type="transmembrane region" description="Helical" evidence="3">
    <location>
        <begin position="135"/>
        <end position="155"/>
    </location>
</feature>
<dbReference type="OrthoDB" id="666059at2"/>
<feature type="transmembrane region" description="Helical" evidence="3">
    <location>
        <begin position="208"/>
        <end position="228"/>
    </location>
</feature>
<feature type="transmembrane region" description="Helical" evidence="3">
    <location>
        <begin position="551"/>
        <end position="571"/>
    </location>
</feature>
<keyword evidence="3" id="KW-0812">Transmembrane</keyword>
<keyword evidence="3" id="KW-1133">Transmembrane helix</keyword>
<feature type="transmembrane region" description="Helical" evidence="3">
    <location>
        <begin position="75"/>
        <end position="93"/>
    </location>
</feature>
<feature type="transmembrane region" description="Helical" evidence="3">
    <location>
        <begin position="184"/>
        <end position="202"/>
    </location>
</feature>
<dbReference type="HOGENOM" id="CLU_014077_1_0_0"/>
<feature type="transmembrane region" description="Helical" evidence="3">
    <location>
        <begin position="262"/>
        <end position="284"/>
    </location>
</feature>
<comment type="caution">
    <text evidence="4">The sequence shown here is derived from an EMBL/GenBank/DDBJ whole genome shotgun (WGS) entry which is preliminary data.</text>
</comment>
<dbReference type="RefSeq" id="WP_005009436.1">
    <property type="nucleotide sequence ID" value="NZ_HG422173.1"/>
</dbReference>
<dbReference type="InParanoid" id="M1Z056"/>
<feature type="transmembrane region" description="Helical" evidence="3">
    <location>
        <begin position="416"/>
        <end position="438"/>
    </location>
</feature>
<evidence type="ECO:0000256" key="2">
    <source>
        <dbReference type="SAM" id="MobiDB-lite"/>
    </source>
</evidence>
<feature type="transmembrane region" description="Helical" evidence="3">
    <location>
        <begin position="161"/>
        <end position="179"/>
    </location>
</feature>
<dbReference type="AlphaFoldDB" id="M1Z056"/>
<sequence length="584" mass="65127">MGEDNKKKLLEVIQKLDQRIADLNRRVQKLEAQLDDPWFRPEDIDGDASSSPSPSRPAPSVPPTPPKDEVSQGEFWLNKIGIALLLMGLAFLFKYSIDQNWMTPPVRILMGGILGGVLLGLGITLRESREILSPVLQGGGLATFYMTVFAAFQLYALIPHLYAFSVMVGITLFAFTLAVRQYEFALALVAVTGGLSTPFLLHQEAGNLPGLVLYTCLVLAGSMAVYYFRPWRSLLWYSWAGGWVVLGIAEGELPAYKVERIFQFWSVEGGVLFAFALFWIVPLLTKQRQWHPSATEKPAAPRTVFENTFAEHNAPVTALMMFSGIMAWILSYLIWDLPDETWGWILSGFCLLFFLIAFLLWRRSSPPEPVALHATMGTFLLTLTLWHLFDGDLLFFALTVEATALHGFGKRTREHVVTYTGTVFLMLLTVWLCTRILGRAPGTAVLNGRAGADLAFLLLAAYWSTLMPKQEESQAYLLVAYVGWIGWLWRELNVLPHGSAWVSIGWGLTGAILLLAGVRTKQINAFRVGLGTLVLVAVKLTLFDLAHLSALWRILIFMGFGAAFLWISYWMKSPWTQPASGKAV</sequence>
<evidence type="ECO:0008006" key="6">
    <source>
        <dbReference type="Google" id="ProtNLM"/>
    </source>
</evidence>
<feature type="transmembrane region" description="Helical" evidence="3">
    <location>
        <begin position="341"/>
        <end position="361"/>
    </location>
</feature>
<feature type="transmembrane region" description="Helical" evidence="3">
    <location>
        <begin position="525"/>
        <end position="545"/>
    </location>
</feature>
<name>M1Z056_NITG3</name>
<keyword evidence="1" id="KW-0175">Coiled coil</keyword>
<accession>M1Z056</accession>
<feature type="transmembrane region" description="Helical" evidence="3">
    <location>
        <begin position="444"/>
        <end position="463"/>
    </location>
</feature>
<feature type="transmembrane region" description="Helical" evidence="3">
    <location>
        <begin position="105"/>
        <end position="123"/>
    </location>
</feature>
<dbReference type="InterPro" id="IPR019286">
    <property type="entry name" value="DUF2339_TM"/>
</dbReference>
<organism evidence="4 5">
    <name type="scientific">Nitrospina gracilis (strain 3/211)</name>
    <dbReference type="NCBI Taxonomy" id="1266370"/>
    <lineage>
        <taxon>Bacteria</taxon>
        <taxon>Pseudomonadati</taxon>
        <taxon>Nitrospinota/Tectimicrobiota group</taxon>
        <taxon>Nitrospinota</taxon>
        <taxon>Nitrospinia</taxon>
        <taxon>Nitrospinales</taxon>
        <taxon>Nitrospinaceae</taxon>
        <taxon>Nitrospina</taxon>
    </lineage>
</organism>
<evidence type="ECO:0000256" key="3">
    <source>
        <dbReference type="SAM" id="Phobius"/>
    </source>
</evidence>
<keyword evidence="3" id="KW-0472">Membrane</keyword>
<evidence type="ECO:0000313" key="5">
    <source>
        <dbReference type="Proteomes" id="UP000011704"/>
    </source>
</evidence>
<dbReference type="EMBL" id="CAQJ01000064">
    <property type="protein sequence ID" value="CCQ91115.1"/>
    <property type="molecule type" value="Genomic_DNA"/>
</dbReference>
<proteinExistence type="predicted"/>
<feature type="transmembrane region" description="Helical" evidence="3">
    <location>
        <begin position="498"/>
        <end position="518"/>
    </location>
</feature>
<dbReference type="PANTHER" id="PTHR38434">
    <property type="entry name" value="BLL2549 PROTEIN"/>
    <property type="match status" value="1"/>
</dbReference>
<protein>
    <recommendedName>
        <fullName evidence="6">DUF2339 domain-containing protein</fullName>
    </recommendedName>
</protein>
<dbReference type="Pfam" id="PF10101">
    <property type="entry name" value="DUF2339"/>
    <property type="match status" value="1"/>
</dbReference>